<evidence type="ECO:0000256" key="2">
    <source>
        <dbReference type="ARBA" id="ARBA00005726"/>
    </source>
</evidence>
<keyword evidence="7" id="KW-0251">Elongation factor</keyword>
<dbReference type="STRING" id="4846.A0A367IJ79"/>
<gene>
    <name evidence="7" type="primary">TH1L_1</name>
    <name evidence="7" type="ORF">CU098_000629</name>
</gene>
<dbReference type="EMBL" id="PJQM01007794">
    <property type="protein sequence ID" value="RCH77718.1"/>
    <property type="molecule type" value="Genomic_DNA"/>
</dbReference>
<feature type="non-terminal residue" evidence="7">
    <location>
        <position position="307"/>
    </location>
</feature>
<evidence type="ECO:0000256" key="1">
    <source>
        <dbReference type="ARBA" id="ARBA00004123"/>
    </source>
</evidence>
<keyword evidence="6" id="KW-0539">Nucleus</keyword>
<reference evidence="7 8" key="1">
    <citation type="journal article" date="2018" name="G3 (Bethesda)">
        <title>Phylogenetic and Phylogenomic Definition of Rhizopus Species.</title>
        <authorList>
            <person name="Gryganskyi A.P."/>
            <person name="Golan J."/>
            <person name="Dolatabadi S."/>
            <person name="Mondo S."/>
            <person name="Robb S."/>
            <person name="Idnurm A."/>
            <person name="Muszewska A."/>
            <person name="Steczkiewicz K."/>
            <person name="Masonjones S."/>
            <person name="Liao H.L."/>
            <person name="Gajdeczka M.T."/>
            <person name="Anike F."/>
            <person name="Vuek A."/>
            <person name="Anishchenko I.M."/>
            <person name="Voigt K."/>
            <person name="de Hoog G.S."/>
            <person name="Smith M.E."/>
            <person name="Heitman J."/>
            <person name="Vilgalys R."/>
            <person name="Stajich J.E."/>
        </authorList>
    </citation>
    <scope>NUCLEOTIDE SEQUENCE [LARGE SCALE GENOMIC DNA]</scope>
    <source>
        <strain evidence="7 8">LSU 92-RS-03</strain>
    </source>
</reference>
<dbReference type="GO" id="GO:0034244">
    <property type="term" value="P:negative regulation of transcription elongation by RNA polymerase II"/>
    <property type="evidence" value="ECO:0007669"/>
    <property type="project" value="TreeGrafter"/>
</dbReference>
<dbReference type="Pfam" id="PF04858">
    <property type="entry name" value="TH1"/>
    <property type="match status" value="1"/>
</dbReference>
<organism evidence="7 8">
    <name type="scientific">Rhizopus stolonifer</name>
    <name type="common">Rhizopus nigricans</name>
    <dbReference type="NCBI Taxonomy" id="4846"/>
    <lineage>
        <taxon>Eukaryota</taxon>
        <taxon>Fungi</taxon>
        <taxon>Fungi incertae sedis</taxon>
        <taxon>Mucoromycota</taxon>
        <taxon>Mucoromycotina</taxon>
        <taxon>Mucoromycetes</taxon>
        <taxon>Mucorales</taxon>
        <taxon>Mucorineae</taxon>
        <taxon>Rhizopodaceae</taxon>
        <taxon>Rhizopus</taxon>
    </lineage>
</organism>
<evidence type="ECO:0000313" key="8">
    <source>
        <dbReference type="Proteomes" id="UP000253551"/>
    </source>
</evidence>
<dbReference type="GO" id="GO:0003723">
    <property type="term" value="F:RNA binding"/>
    <property type="evidence" value="ECO:0007669"/>
    <property type="project" value="TreeGrafter"/>
</dbReference>
<accession>A0A367IJ79</accession>
<keyword evidence="5" id="KW-0804">Transcription</keyword>
<evidence type="ECO:0000313" key="7">
    <source>
        <dbReference type="EMBL" id="RCH77718.1"/>
    </source>
</evidence>
<dbReference type="InterPro" id="IPR006942">
    <property type="entry name" value="TH1"/>
</dbReference>
<evidence type="ECO:0000256" key="4">
    <source>
        <dbReference type="ARBA" id="ARBA00023015"/>
    </source>
</evidence>
<comment type="similarity">
    <text evidence="2">Belongs to the NELF-D family.</text>
</comment>
<proteinExistence type="inferred from homology"/>
<dbReference type="AlphaFoldDB" id="A0A367IJ79"/>
<protein>
    <submittedName>
        <fullName evidence="7">Negative elongation factor C/D</fullName>
    </submittedName>
</protein>
<comment type="caution">
    <text evidence="7">The sequence shown here is derived from an EMBL/GenBank/DDBJ whole genome shotgun (WGS) entry which is preliminary data.</text>
</comment>
<comment type="subcellular location">
    <subcellularLocation>
        <location evidence="1">Nucleus</location>
    </subcellularLocation>
</comment>
<evidence type="ECO:0000256" key="3">
    <source>
        <dbReference type="ARBA" id="ARBA00022491"/>
    </source>
</evidence>
<dbReference type="GO" id="GO:0032021">
    <property type="term" value="C:NELF complex"/>
    <property type="evidence" value="ECO:0007669"/>
    <property type="project" value="TreeGrafter"/>
</dbReference>
<sequence>TSQPLRISTIDEYKKALSQTDAILEKNIYTEVLSEYLNLGGAPMDAVNMLSESYIGIPSMCNATAASVDSIGLSSDTIMRDAIRQQLKDRFNPQRCDEHFMQNEQLMAPEWLDVLLQDSGWRQTMYELLGQYPECAFLNFAVLRIAEAGHDKEVAKLRTASTYVQVYNLILNDALSELVGKDDLEFDEELPDLVRVCCEREDTYLYAQILIRRLCDEFGAIPFTRLRRELEIAAKKKGNLALVDILHTHASSAPLELSKTIKTIMTSPNITPGDLATLRRFYSSESPPAAHHLCDYDLILKMLRALY</sequence>
<dbReference type="PANTHER" id="PTHR12144:SF0">
    <property type="entry name" value="NEGATIVE ELONGATION FACTOR C_D"/>
    <property type="match status" value="1"/>
</dbReference>
<evidence type="ECO:0000256" key="5">
    <source>
        <dbReference type="ARBA" id="ARBA00023163"/>
    </source>
</evidence>
<dbReference type="Proteomes" id="UP000253551">
    <property type="component" value="Unassembled WGS sequence"/>
</dbReference>
<evidence type="ECO:0000256" key="6">
    <source>
        <dbReference type="ARBA" id="ARBA00023242"/>
    </source>
</evidence>
<name>A0A367IJ79_RHIST</name>
<keyword evidence="7" id="KW-0648">Protein biosynthesis</keyword>
<dbReference type="OrthoDB" id="511287at2759"/>
<keyword evidence="3" id="KW-0678">Repressor</keyword>
<feature type="non-terminal residue" evidence="7">
    <location>
        <position position="1"/>
    </location>
</feature>
<dbReference type="GO" id="GO:0003746">
    <property type="term" value="F:translation elongation factor activity"/>
    <property type="evidence" value="ECO:0007669"/>
    <property type="project" value="UniProtKB-KW"/>
</dbReference>
<keyword evidence="8" id="KW-1185">Reference proteome</keyword>
<dbReference type="PANTHER" id="PTHR12144">
    <property type="entry name" value="NEGATIVE ELONGATION FACTOR D"/>
    <property type="match status" value="1"/>
</dbReference>
<keyword evidence="4" id="KW-0805">Transcription regulation</keyword>